<protein>
    <submittedName>
        <fullName evidence="9">Nucleotidyltransferase domain-containing protein</fullName>
    </submittedName>
</protein>
<evidence type="ECO:0000259" key="8">
    <source>
        <dbReference type="Pfam" id="PF18765"/>
    </source>
</evidence>
<feature type="domain" description="Polymerase beta nucleotidyltransferase" evidence="8">
    <location>
        <begin position="11"/>
        <end position="98"/>
    </location>
</feature>
<evidence type="ECO:0000256" key="6">
    <source>
        <dbReference type="ARBA" id="ARBA00022840"/>
    </source>
</evidence>
<sequence length="99" mass="11621">MKRLNINIHDLKALCQQHSVDQLYLFGSVLNKNFTDESDIDFLVKFLPIDLFHYFENYLSLKENLERLTGRNVDLVEVQTLKNTFLIGSINKNKELIYG</sequence>
<evidence type="ECO:0000256" key="5">
    <source>
        <dbReference type="ARBA" id="ARBA00022741"/>
    </source>
</evidence>
<keyword evidence="4" id="KW-0479">Metal-binding</keyword>
<keyword evidence="7" id="KW-0460">Magnesium</keyword>
<name>A0A3G8WN00_9FLAO</name>
<evidence type="ECO:0000256" key="3">
    <source>
        <dbReference type="ARBA" id="ARBA00022695"/>
    </source>
</evidence>
<dbReference type="PANTHER" id="PTHR33571">
    <property type="entry name" value="SSL8005 PROTEIN"/>
    <property type="match status" value="1"/>
</dbReference>
<dbReference type="GO" id="GO:0046872">
    <property type="term" value="F:metal ion binding"/>
    <property type="evidence" value="ECO:0007669"/>
    <property type="project" value="UniProtKB-KW"/>
</dbReference>
<evidence type="ECO:0000256" key="1">
    <source>
        <dbReference type="ARBA" id="ARBA00001946"/>
    </source>
</evidence>
<keyword evidence="2 9" id="KW-0808">Transferase</keyword>
<proteinExistence type="predicted"/>
<dbReference type="AlphaFoldDB" id="A0A3G8WN00"/>
<dbReference type="InterPro" id="IPR041633">
    <property type="entry name" value="Polbeta"/>
</dbReference>
<evidence type="ECO:0000256" key="4">
    <source>
        <dbReference type="ARBA" id="ARBA00022723"/>
    </source>
</evidence>
<evidence type="ECO:0000313" key="9">
    <source>
        <dbReference type="EMBL" id="AZI19554.1"/>
    </source>
</evidence>
<dbReference type="RefSeq" id="WP_124783823.1">
    <property type="nucleotide sequence ID" value="NZ_CP034171.1"/>
</dbReference>
<keyword evidence="5" id="KW-0547">Nucleotide-binding</keyword>
<dbReference type="GO" id="GO:0005524">
    <property type="term" value="F:ATP binding"/>
    <property type="evidence" value="ECO:0007669"/>
    <property type="project" value="UniProtKB-KW"/>
</dbReference>
<dbReference type="InterPro" id="IPR052038">
    <property type="entry name" value="Type-VII_TA_antitoxin"/>
</dbReference>
<dbReference type="SUPFAM" id="SSF81301">
    <property type="entry name" value="Nucleotidyltransferase"/>
    <property type="match status" value="1"/>
</dbReference>
<evidence type="ECO:0000256" key="7">
    <source>
        <dbReference type="ARBA" id="ARBA00022842"/>
    </source>
</evidence>
<dbReference type="PANTHER" id="PTHR33571:SF12">
    <property type="entry name" value="BSL3053 PROTEIN"/>
    <property type="match status" value="1"/>
</dbReference>
<dbReference type="CDD" id="cd05403">
    <property type="entry name" value="NT_KNTase_like"/>
    <property type="match status" value="1"/>
</dbReference>
<dbReference type="Gene3D" id="3.30.460.10">
    <property type="entry name" value="Beta Polymerase, domain 2"/>
    <property type="match status" value="1"/>
</dbReference>
<dbReference type="EMBL" id="CP034171">
    <property type="protein sequence ID" value="AZI19554.1"/>
    <property type="molecule type" value="Genomic_DNA"/>
</dbReference>
<comment type="cofactor">
    <cofactor evidence="1">
        <name>Mg(2+)</name>
        <dbReference type="ChEBI" id="CHEBI:18420"/>
    </cofactor>
</comment>
<keyword evidence="6" id="KW-0067">ATP-binding</keyword>
<keyword evidence="3" id="KW-0548">Nucleotidyltransferase</keyword>
<accession>A0A3G8WN00</accession>
<reference evidence="10" key="1">
    <citation type="submission" date="2018-11" db="EMBL/GenBank/DDBJ databases">
        <title>Proposal to divide the Flavobacteriaceae and reorganize its genera based on Amino Acid Identity values calculated from whole genome sequences.</title>
        <authorList>
            <person name="Nicholson A.C."/>
            <person name="Gulvik C.A."/>
            <person name="Whitney A.M."/>
            <person name="Humrighouse B.W."/>
            <person name="Bell M."/>
            <person name="Holmes B."/>
            <person name="Steigerwalt A.B."/>
            <person name="Villarma A."/>
            <person name="Sheth M."/>
            <person name="Batra D."/>
            <person name="Pryor J."/>
            <person name="Bernardet J.-F."/>
            <person name="Hugo C."/>
            <person name="Kampfer P."/>
            <person name="Newman J.D."/>
            <person name="McQuiston J.R."/>
        </authorList>
    </citation>
    <scope>NUCLEOTIDE SEQUENCE [LARGE SCALE GENOMIC DNA]</scope>
    <source>
        <strain evidence="10">H4753</strain>
    </source>
</reference>
<evidence type="ECO:0000313" key="10">
    <source>
        <dbReference type="Proteomes" id="UP000282297"/>
    </source>
</evidence>
<dbReference type="Proteomes" id="UP000282297">
    <property type="component" value="Chromosome"/>
</dbReference>
<dbReference type="GO" id="GO:0016779">
    <property type="term" value="F:nucleotidyltransferase activity"/>
    <property type="evidence" value="ECO:0007669"/>
    <property type="project" value="UniProtKB-KW"/>
</dbReference>
<organism evidence="9 10">
    <name type="scientific">Chryseobacterium taklimakanense</name>
    <dbReference type="NCBI Taxonomy" id="536441"/>
    <lineage>
        <taxon>Bacteria</taxon>
        <taxon>Pseudomonadati</taxon>
        <taxon>Bacteroidota</taxon>
        <taxon>Flavobacteriia</taxon>
        <taxon>Flavobacteriales</taxon>
        <taxon>Weeksellaceae</taxon>
        <taxon>Chryseobacterium group</taxon>
        <taxon>Chryseobacterium</taxon>
    </lineage>
</organism>
<dbReference type="InterPro" id="IPR043519">
    <property type="entry name" value="NT_sf"/>
</dbReference>
<dbReference type="Pfam" id="PF18765">
    <property type="entry name" value="Polbeta"/>
    <property type="match status" value="1"/>
</dbReference>
<evidence type="ECO:0000256" key="2">
    <source>
        <dbReference type="ARBA" id="ARBA00022679"/>
    </source>
</evidence>
<gene>
    <name evidence="9" type="ORF">EIH08_01375</name>
</gene>